<proteinExistence type="predicted"/>
<dbReference type="RefSeq" id="WP_265681508.1">
    <property type="nucleotide sequence ID" value="NZ_CP120863.1"/>
</dbReference>
<protein>
    <submittedName>
        <fullName evidence="1">Uncharacterized protein</fullName>
    </submittedName>
</protein>
<dbReference type="EMBL" id="CP120863">
    <property type="protein sequence ID" value="WFE87766.1"/>
    <property type="molecule type" value="Genomic_DNA"/>
</dbReference>
<accession>A0ABY8EXT0</accession>
<dbReference type="Proteomes" id="UP001209803">
    <property type="component" value="Chromosome"/>
</dbReference>
<sequence length="158" mass="17738">MIKSQGFWRPTARACVQKFPSVAHLAAAASFGGQVEIKDFGFFILGAPGAGLRAAPGKMELMLLTLKYKKVGRTRHQKEALILKIIYGIAASIHARTARCFASQELACLSWHSMIVLWVRCRKRRDQQSVDQHGERSIARSNKMVIEITNFLMPRPKD</sequence>
<evidence type="ECO:0000313" key="2">
    <source>
        <dbReference type="Proteomes" id="UP001209803"/>
    </source>
</evidence>
<name>A0ABY8EXT0_9HYPH</name>
<evidence type="ECO:0000313" key="1">
    <source>
        <dbReference type="EMBL" id="WFE87766.1"/>
    </source>
</evidence>
<reference evidence="1 2" key="1">
    <citation type="submission" date="2023-03" db="EMBL/GenBank/DDBJ databases">
        <title>Roseibium porphyridii sp. nov. and Roseibium rhodosorbium sp. nov. isolated from marine algae, Porphyridium cruentum and Rhodosorus marinus, respectively.</title>
        <authorList>
            <person name="Lee M.W."/>
            <person name="Choi B.J."/>
            <person name="Lee J.K."/>
            <person name="Choi D.G."/>
            <person name="Baek J.H."/>
            <person name="Bayburt H."/>
            <person name="Kim J.M."/>
            <person name="Han D.M."/>
            <person name="Kim K.H."/>
            <person name="Jeon C.O."/>
        </authorList>
    </citation>
    <scope>NUCLEOTIDE SEQUENCE [LARGE SCALE GENOMIC DNA]</scope>
    <source>
        <strain evidence="1 2">KMA01</strain>
    </source>
</reference>
<gene>
    <name evidence="1" type="ORF">K1718_16545</name>
</gene>
<organism evidence="1 2">
    <name type="scientific">Roseibium porphyridii</name>
    <dbReference type="NCBI Taxonomy" id="2866279"/>
    <lineage>
        <taxon>Bacteria</taxon>
        <taxon>Pseudomonadati</taxon>
        <taxon>Pseudomonadota</taxon>
        <taxon>Alphaproteobacteria</taxon>
        <taxon>Hyphomicrobiales</taxon>
        <taxon>Stappiaceae</taxon>
        <taxon>Roseibium</taxon>
    </lineage>
</organism>
<keyword evidence="2" id="KW-1185">Reference proteome</keyword>